<dbReference type="Proteomes" id="UP001066276">
    <property type="component" value="Chromosome 3_2"/>
</dbReference>
<gene>
    <name evidence="2" type="ORF">NDU88_001308</name>
</gene>
<keyword evidence="3" id="KW-1185">Reference proteome</keyword>
<protein>
    <submittedName>
        <fullName evidence="2">Uncharacterized protein</fullName>
    </submittedName>
</protein>
<proteinExistence type="predicted"/>
<evidence type="ECO:0000256" key="1">
    <source>
        <dbReference type="SAM" id="MobiDB-lite"/>
    </source>
</evidence>
<feature type="region of interest" description="Disordered" evidence="1">
    <location>
        <begin position="29"/>
        <end position="51"/>
    </location>
</feature>
<sequence length="88" mass="9751">MKGAMVHLSFDERVSELVSATANTYVPTRRPGGRFVPHLSKGKGAAKAFPTQRLPRRHRCQVQRGTGVEAEKIPSSQRLDSDAIFTYP</sequence>
<comment type="caution">
    <text evidence="2">The sequence shown here is derived from an EMBL/GenBank/DDBJ whole genome shotgun (WGS) entry which is preliminary data.</text>
</comment>
<evidence type="ECO:0000313" key="2">
    <source>
        <dbReference type="EMBL" id="KAJ1176024.1"/>
    </source>
</evidence>
<accession>A0AAV7TI72</accession>
<evidence type="ECO:0000313" key="3">
    <source>
        <dbReference type="Proteomes" id="UP001066276"/>
    </source>
</evidence>
<reference evidence="2" key="1">
    <citation type="journal article" date="2022" name="bioRxiv">
        <title>Sequencing and chromosome-scale assembly of the giantPleurodeles waltlgenome.</title>
        <authorList>
            <person name="Brown T."/>
            <person name="Elewa A."/>
            <person name="Iarovenko S."/>
            <person name="Subramanian E."/>
            <person name="Araus A.J."/>
            <person name="Petzold A."/>
            <person name="Susuki M."/>
            <person name="Suzuki K.-i.T."/>
            <person name="Hayashi T."/>
            <person name="Toyoda A."/>
            <person name="Oliveira C."/>
            <person name="Osipova E."/>
            <person name="Leigh N.D."/>
            <person name="Simon A."/>
            <person name="Yun M.H."/>
        </authorList>
    </citation>
    <scope>NUCLEOTIDE SEQUENCE</scope>
    <source>
        <strain evidence="2">20211129_DDA</strain>
        <tissue evidence="2">Liver</tissue>
    </source>
</reference>
<dbReference type="EMBL" id="JANPWB010000006">
    <property type="protein sequence ID" value="KAJ1176024.1"/>
    <property type="molecule type" value="Genomic_DNA"/>
</dbReference>
<dbReference type="AlphaFoldDB" id="A0AAV7TI72"/>
<name>A0AAV7TI72_PLEWA</name>
<organism evidence="2 3">
    <name type="scientific">Pleurodeles waltl</name>
    <name type="common">Iberian ribbed newt</name>
    <dbReference type="NCBI Taxonomy" id="8319"/>
    <lineage>
        <taxon>Eukaryota</taxon>
        <taxon>Metazoa</taxon>
        <taxon>Chordata</taxon>
        <taxon>Craniata</taxon>
        <taxon>Vertebrata</taxon>
        <taxon>Euteleostomi</taxon>
        <taxon>Amphibia</taxon>
        <taxon>Batrachia</taxon>
        <taxon>Caudata</taxon>
        <taxon>Salamandroidea</taxon>
        <taxon>Salamandridae</taxon>
        <taxon>Pleurodelinae</taxon>
        <taxon>Pleurodeles</taxon>
    </lineage>
</organism>